<keyword evidence="2" id="KW-1133">Transmembrane helix</keyword>
<feature type="compositionally biased region" description="Basic and acidic residues" evidence="1">
    <location>
        <begin position="89"/>
        <end position="100"/>
    </location>
</feature>
<dbReference type="RefSeq" id="WP_141623378.1">
    <property type="nucleotide sequence ID" value="NZ_CP041242.1"/>
</dbReference>
<proteinExistence type="predicted"/>
<evidence type="ECO:0000313" key="4">
    <source>
        <dbReference type="Proteomes" id="UP000317199"/>
    </source>
</evidence>
<sequence>MAEFLGDLTVLASITLAVWGLLLIRRGRTESSSLVLSAGVLALVVGIGTALCSGYYMVKYMQQGDFDRAYPAHLIGQNPMMESGMEMRHRGMDGMGEHPASKVRKNMQPAQTEAVDEEHDDEGHR</sequence>
<dbReference type="AlphaFoldDB" id="A0A514BRP1"/>
<keyword evidence="4" id="KW-1185">Reference proteome</keyword>
<feature type="region of interest" description="Disordered" evidence="1">
    <location>
        <begin position="89"/>
        <end position="125"/>
    </location>
</feature>
<gene>
    <name evidence="3" type="ORF">FKV23_07970</name>
</gene>
<dbReference type="KEGG" id="lyj:FKV23_07970"/>
<protein>
    <submittedName>
        <fullName evidence="3">Uncharacterized protein</fullName>
    </submittedName>
</protein>
<keyword evidence="2" id="KW-0812">Transmembrane</keyword>
<keyword evidence="2" id="KW-0472">Membrane</keyword>
<dbReference type="Proteomes" id="UP000317199">
    <property type="component" value="Chromosome"/>
</dbReference>
<feature type="compositionally biased region" description="Acidic residues" evidence="1">
    <location>
        <begin position="114"/>
        <end position="125"/>
    </location>
</feature>
<accession>A0A514BRP1</accession>
<dbReference type="EMBL" id="CP041242">
    <property type="protein sequence ID" value="QDH70041.1"/>
    <property type="molecule type" value="Genomic_DNA"/>
</dbReference>
<evidence type="ECO:0000313" key="3">
    <source>
        <dbReference type="EMBL" id="QDH70041.1"/>
    </source>
</evidence>
<reference evidence="3 4" key="1">
    <citation type="submission" date="2019-06" db="EMBL/GenBank/DDBJ databases">
        <title>Lysobacter alkalisoli sp. nov. isolated from saline-alkali soil.</title>
        <authorList>
            <person name="Sun J.-Q."/>
            <person name="Xu L."/>
        </authorList>
    </citation>
    <scope>NUCLEOTIDE SEQUENCE [LARGE SCALE GENOMIC DNA]</scope>
    <source>
        <strain evidence="3 4">SJ-36</strain>
    </source>
</reference>
<feature type="transmembrane region" description="Helical" evidence="2">
    <location>
        <begin position="36"/>
        <end position="58"/>
    </location>
</feature>
<name>A0A514BRP1_9GAMM</name>
<evidence type="ECO:0000256" key="2">
    <source>
        <dbReference type="SAM" id="Phobius"/>
    </source>
</evidence>
<feature type="transmembrane region" description="Helical" evidence="2">
    <location>
        <begin position="6"/>
        <end position="24"/>
    </location>
</feature>
<organism evidence="3 4">
    <name type="scientific">Marilutibacter alkalisoli</name>
    <dbReference type="NCBI Taxonomy" id="2591633"/>
    <lineage>
        <taxon>Bacteria</taxon>
        <taxon>Pseudomonadati</taxon>
        <taxon>Pseudomonadota</taxon>
        <taxon>Gammaproteobacteria</taxon>
        <taxon>Lysobacterales</taxon>
        <taxon>Lysobacteraceae</taxon>
        <taxon>Marilutibacter</taxon>
    </lineage>
</organism>
<evidence type="ECO:0000256" key="1">
    <source>
        <dbReference type="SAM" id="MobiDB-lite"/>
    </source>
</evidence>